<organism evidence="2 3">
    <name type="scientific">Kitasatospora cineracea</name>
    <dbReference type="NCBI Taxonomy" id="88074"/>
    <lineage>
        <taxon>Bacteria</taxon>
        <taxon>Bacillati</taxon>
        <taxon>Actinomycetota</taxon>
        <taxon>Actinomycetes</taxon>
        <taxon>Kitasatosporales</taxon>
        <taxon>Streptomycetaceae</taxon>
        <taxon>Kitasatospora</taxon>
    </lineage>
</organism>
<dbReference type="Proteomes" id="UP000267408">
    <property type="component" value="Unassembled WGS sequence"/>
</dbReference>
<proteinExistence type="predicted"/>
<protein>
    <submittedName>
        <fullName evidence="2">Uncharacterized protein</fullName>
    </submittedName>
</protein>
<accession>A0A8G1UMS4</accession>
<sequence>MAGPFAGGHVVHPRHRAPSSSSAAERRSAWRTIVAPVPAFLGLAGPVQALVLPTCHPTTHQRLDAGVPHE</sequence>
<evidence type="ECO:0000313" key="2">
    <source>
        <dbReference type="EMBL" id="ROR45794.1"/>
    </source>
</evidence>
<gene>
    <name evidence="2" type="ORF">EDD39_4041</name>
</gene>
<reference evidence="2 3" key="1">
    <citation type="submission" date="2018-11" db="EMBL/GenBank/DDBJ databases">
        <title>Sequencing the genomes of 1000 actinobacteria strains.</title>
        <authorList>
            <person name="Klenk H.-P."/>
        </authorList>
    </citation>
    <scope>NUCLEOTIDE SEQUENCE [LARGE SCALE GENOMIC DNA]</scope>
    <source>
        <strain evidence="2 3">DSM 44780</strain>
    </source>
</reference>
<dbReference type="AlphaFoldDB" id="A0A8G1UMS4"/>
<feature type="region of interest" description="Disordered" evidence="1">
    <location>
        <begin position="1"/>
        <end position="28"/>
    </location>
</feature>
<comment type="caution">
    <text evidence="2">The sequence shown here is derived from an EMBL/GenBank/DDBJ whole genome shotgun (WGS) entry which is preliminary data.</text>
</comment>
<evidence type="ECO:0000313" key="3">
    <source>
        <dbReference type="Proteomes" id="UP000267408"/>
    </source>
</evidence>
<name>A0A8G1UMS4_9ACTN</name>
<dbReference type="EMBL" id="RJVJ01000001">
    <property type="protein sequence ID" value="ROR45794.1"/>
    <property type="molecule type" value="Genomic_DNA"/>
</dbReference>
<evidence type="ECO:0000256" key="1">
    <source>
        <dbReference type="SAM" id="MobiDB-lite"/>
    </source>
</evidence>